<protein>
    <submittedName>
        <fullName evidence="1">Uncharacterized protein</fullName>
    </submittedName>
</protein>
<proteinExistence type="predicted"/>
<dbReference type="Proteomes" id="UP000733379">
    <property type="component" value="Unassembled WGS sequence"/>
</dbReference>
<dbReference type="EMBL" id="JAHKNI010000021">
    <property type="protein sequence ID" value="MBU3067381.1"/>
    <property type="molecule type" value="Genomic_DNA"/>
</dbReference>
<gene>
    <name evidence="1" type="ORF">KO481_38400</name>
</gene>
<sequence>MAVPGFPPNTLDEEGVPLWISGLVDEDPNYSVHVVRGLDPADALEALGAKLRLFRPWQLPDTLDDWTWLSAAPHGIDLDEYSTLLLAGRVGEWTFVYDDFMATMDDQTPVLAAAGRVAATSTMSINTDASLTYCVDGENLAWINVDDLELDRGLPAMPDELRAAFEAAGTFDLDYLEPGEADYSIGMRAVSALANLRCTLADLRGIPLVITPFG</sequence>
<dbReference type="Pfam" id="PF20062">
    <property type="entry name" value="DUF6461"/>
    <property type="match status" value="1"/>
</dbReference>
<dbReference type="InterPro" id="IPR045592">
    <property type="entry name" value="DUF6461"/>
</dbReference>
<comment type="caution">
    <text evidence="1">The sequence shown here is derived from an EMBL/GenBank/DDBJ whole genome shotgun (WGS) entry which is preliminary data.</text>
</comment>
<evidence type="ECO:0000313" key="1">
    <source>
        <dbReference type="EMBL" id="MBU3067381.1"/>
    </source>
</evidence>
<keyword evidence="2" id="KW-1185">Reference proteome</keyword>
<evidence type="ECO:0000313" key="2">
    <source>
        <dbReference type="Proteomes" id="UP000733379"/>
    </source>
</evidence>
<reference evidence="1 2" key="1">
    <citation type="submission" date="2021-06" db="EMBL/GenBank/DDBJ databases">
        <title>Actinomycetes sequencing.</title>
        <authorList>
            <person name="Shan Q."/>
        </authorList>
    </citation>
    <scope>NUCLEOTIDE SEQUENCE [LARGE SCALE GENOMIC DNA]</scope>
    <source>
        <strain evidence="1 2">NEAU-G5</strain>
    </source>
</reference>
<organism evidence="1 2">
    <name type="scientific">Nocardia albiluteola</name>
    <dbReference type="NCBI Taxonomy" id="2842303"/>
    <lineage>
        <taxon>Bacteria</taxon>
        <taxon>Bacillati</taxon>
        <taxon>Actinomycetota</taxon>
        <taxon>Actinomycetes</taxon>
        <taxon>Mycobacteriales</taxon>
        <taxon>Nocardiaceae</taxon>
        <taxon>Nocardia</taxon>
    </lineage>
</organism>
<dbReference type="RefSeq" id="WP_215923462.1">
    <property type="nucleotide sequence ID" value="NZ_JAHKNI010000021.1"/>
</dbReference>
<name>A0ABS6BCA4_9NOCA</name>
<accession>A0ABS6BCA4</accession>